<protein>
    <recommendedName>
        <fullName evidence="2">Myb/SANT-like domain-containing protein</fullName>
    </recommendedName>
</protein>
<sequence length="204" mass="22891">MAELALTCHIACHVACTADSNRRRFHSVDRPICLSSIRPIRILIRVPICVPIHTQSASRIRVSWSPSMDEAMLQGLLDAKKDGWETENGNYKTYGWNMAIQAVQSVTHQMINKNNLDSRWRHFKRTWRLGYGGIFSTSSGYAVISTSRTPFRELNKQLLDGKLATGQYTVGSEAMRRQLDTDDDLSYSPSSPTSNALASTNDLP</sequence>
<comment type="caution">
    <text evidence="3">The sequence shown here is derived from an EMBL/GenBank/DDBJ whole genome shotgun (WGS) entry which is preliminary data.</text>
</comment>
<feature type="region of interest" description="Disordered" evidence="1">
    <location>
        <begin position="182"/>
        <end position="204"/>
    </location>
</feature>
<feature type="domain" description="Myb/SANT-like" evidence="2">
    <location>
        <begin position="63"/>
        <end position="129"/>
    </location>
</feature>
<feature type="compositionally biased region" description="Polar residues" evidence="1">
    <location>
        <begin position="187"/>
        <end position="204"/>
    </location>
</feature>
<dbReference type="VEuPathDB" id="FungiDB:ACJ73_01114"/>
<keyword evidence="4" id="KW-1185">Reference proteome</keyword>
<dbReference type="STRING" id="1658174.A0A1J9RIR2"/>
<gene>
    <name evidence="3" type="ORF">ACJ73_01114</name>
</gene>
<dbReference type="Pfam" id="PF12776">
    <property type="entry name" value="Myb_DNA-bind_3"/>
    <property type="match status" value="1"/>
</dbReference>
<dbReference type="EMBL" id="LGTZ01000092">
    <property type="protein sequence ID" value="OJD27501.1"/>
    <property type="molecule type" value="Genomic_DNA"/>
</dbReference>
<organism evidence="3 4">
    <name type="scientific">Blastomyces percursus</name>
    <dbReference type="NCBI Taxonomy" id="1658174"/>
    <lineage>
        <taxon>Eukaryota</taxon>
        <taxon>Fungi</taxon>
        <taxon>Dikarya</taxon>
        <taxon>Ascomycota</taxon>
        <taxon>Pezizomycotina</taxon>
        <taxon>Eurotiomycetes</taxon>
        <taxon>Eurotiomycetidae</taxon>
        <taxon>Onygenales</taxon>
        <taxon>Ajellomycetaceae</taxon>
        <taxon>Blastomyces</taxon>
    </lineage>
</organism>
<evidence type="ECO:0000313" key="3">
    <source>
        <dbReference type="EMBL" id="OJD27501.1"/>
    </source>
</evidence>
<dbReference type="Proteomes" id="UP000242791">
    <property type="component" value="Unassembled WGS sequence"/>
</dbReference>
<name>A0A1J9RIR2_9EURO</name>
<dbReference type="AlphaFoldDB" id="A0A1J9RIR2"/>
<evidence type="ECO:0000259" key="2">
    <source>
        <dbReference type="Pfam" id="PF12776"/>
    </source>
</evidence>
<reference evidence="3 4" key="1">
    <citation type="submission" date="2015-08" db="EMBL/GenBank/DDBJ databases">
        <title>Emmonsia species relationships and genome sequence.</title>
        <authorList>
            <person name="Cuomo C.A."/>
            <person name="Schwartz I.S."/>
            <person name="Kenyon C."/>
            <person name="De Hoog G.S."/>
            <person name="Govender N.P."/>
            <person name="Botha A."/>
            <person name="Moreno L."/>
            <person name="De Vries M."/>
            <person name="Munoz J.F."/>
            <person name="Stielow J.B."/>
        </authorList>
    </citation>
    <scope>NUCLEOTIDE SEQUENCE [LARGE SCALE GENOMIC DNA]</scope>
    <source>
        <strain evidence="3 4">EI222</strain>
    </source>
</reference>
<dbReference type="OrthoDB" id="4195498at2759"/>
<proteinExistence type="predicted"/>
<dbReference type="InterPro" id="IPR024752">
    <property type="entry name" value="Myb/SANT-like_dom"/>
</dbReference>
<accession>A0A1J9RIR2</accession>
<evidence type="ECO:0000313" key="4">
    <source>
        <dbReference type="Proteomes" id="UP000242791"/>
    </source>
</evidence>
<evidence type="ECO:0000256" key="1">
    <source>
        <dbReference type="SAM" id="MobiDB-lite"/>
    </source>
</evidence>